<organism evidence="1 2">
    <name type="scientific">Petralouisia muris</name>
    <dbReference type="NCBI Taxonomy" id="3032872"/>
    <lineage>
        <taxon>Bacteria</taxon>
        <taxon>Bacillati</taxon>
        <taxon>Bacillota</taxon>
        <taxon>Clostridia</taxon>
        <taxon>Lachnospirales</taxon>
        <taxon>Lachnospiraceae</taxon>
        <taxon>Petralouisia</taxon>
    </lineage>
</organism>
<comment type="caution">
    <text evidence="1">The sequence shown here is derived from an EMBL/GenBank/DDBJ whole genome shotgun (WGS) entry which is preliminary data.</text>
</comment>
<dbReference type="EMBL" id="SRYA01000004">
    <property type="protein sequence ID" value="TGY97838.1"/>
    <property type="molecule type" value="Genomic_DNA"/>
</dbReference>
<gene>
    <name evidence="1" type="ORF">E5329_03025</name>
</gene>
<dbReference type="Proteomes" id="UP000304953">
    <property type="component" value="Unassembled WGS sequence"/>
</dbReference>
<sequence length="410" mass="44681">MRKRICGLLLCMLCTAVLTGCEKEKETDSEAAENPTVELVVWGAEEDTELMNQIIQSFQTKYQGEAEFQISFQVQGESQCKDALIGGLEDGADVFTFADDQLNALAAAGALDPIENAEEIIGRNLSSAVEAATINERLYAYPLTADNGYFLFYNKQYITEEQAKTLDGILEAAAEEGKLFTMDWTSAWYVYSFFGNTGLQVGLNDDGITNYCTWNQTGGDIQGTDVAQAMLRIAANPGFASRTDEEFLNGVKDGSVIAGVSGVWNAVAIKEAWGENAGAAKLPTYSCKDSQVQMASFSGCKLIGVNAYSEYPEWASRLAEWITNEENQRLRFEMREQGPSNIAVADSAEIQQSPAIAALLEQSEFSQLQRVGGKFWDPVSKFAANMAAGNPSGQDLQEQLDEMAEGISAR</sequence>
<accession>A0AC61S063</accession>
<reference evidence="1" key="1">
    <citation type="submission" date="2019-04" db="EMBL/GenBank/DDBJ databases">
        <title>Microbes associate with the intestines of laboratory mice.</title>
        <authorList>
            <person name="Navarre W."/>
            <person name="Wong E."/>
            <person name="Huang K."/>
            <person name="Tropini C."/>
            <person name="Ng K."/>
            <person name="Yu B."/>
        </authorList>
    </citation>
    <scope>NUCLEOTIDE SEQUENCE</scope>
    <source>
        <strain evidence="1">NM01_1-7b</strain>
    </source>
</reference>
<evidence type="ECO:0000313" key="2">
    <source>
        <dbReference type="Proteomes" id="UP000304953"/>
    </source>
</evidence>
<protein>
    <submittedName>
        <fullName evidence="1">Extracellular solute-binding protein</fullName>
    </submittedName>
</protein>
<name>A0AC61S063_9FIRM</name>
<proteinExistence type="predicted"/>
<keyword evidence="2" id="KW-1185">Reference proteome</keyword>
<evidence type="ECO:0000313" key="1">
    <source>
        <dbReference type="EMBL" id="TGY97838.1"/>
    </source>
</evidence>